<dbReference type="Pfam" id="PF13377">
    <property type="entry name" value="Peripla_BP_3"/>
    <property type="match status" value="1"/>
</dbReference>
<keyword evidence="2" id="KW-0238">DNA-binding</keyword>
<dbReference type="PANTHER" id="PTHR30146">
    <property type="entry name" value="LACI-RELATED TRANSCRIPTIONAL REPRESSOR"/>
    <property type="match status" value="1"/>
</dbReference>
<dbReference type="SUPFAM" id="SSF46785">
    <property type="entry name" value="Winged helix' DNA-binding domain"/>
    <property type="match status" value="1"/>
</dbReference>
<organism evidence="5 6">
    <name type="scientific">Streptomyces xanthophaeus</name>
    <dbReference type="NCBI Taxonomy" id="67385"/>
    <lineage>
        <taxon>Bacteria</taxon>
        <taxon>Bacillati</taxon>
        <taxon>Actinomycetota</taxon>
        <taxon>Actinomycetes</taxon>
        <taxon>Kitasatosporales</taxon>
        <taxon>Streptomycetaceae</taxon>
        <taxon>Streptomyces</taxon>
    </lineage>
</organism>
<dbReference type="InterPro" id="IPR036390">
    <property type="entry name" value="WH_DNA-bd_sf"/>
</dbReference>
<dbReference type="InterPro" id="IPR001034">
    <property type="entry name" value="DeoR_HTH"/>
</dbReference>
<reference evidence="5" key="1">
    <citation type="submission" date="2020-09" db="EMBL/GenBank/DDBJ databases">
        <title>Whole genome shotgun sequence of Streptomyces xanthophaeus NBRC 12829.</title>
        <authorList>
            <person name="Komaki H."/>
            <person name="Tamura T."/>
        </authorList>
    </citation>
    <scope>NUCLEOTIDE SEQUENCE</scope>
    <source>
        <strain evidence="5">NBRC 12829</strain>
    </source>
</reference>
<dbReference type="Pfam" id="PF08220">
    <property type="entry name" value="HTH_DeoR"/>
    <property type="match status" value="1"/>
</dbReference>
<evidence type="ECO:0000256" key="3">
    <source>
        <dbReference type="ARBA" id="ARBA00023163"/>
    </source>
</evidence>
<protein>
    <submittedName>
        <fullName evidence="5">LacI family transcriptional regulator</fullName>
    </submittedName>
</protein>
<accession>A0A919LCU4</accession>
<feature type="domain" description="HTH deoR-type" evidence="4">
    <location>
        <begin position="5"/>
        <end position="60"/>
    </location>
</feature>
<evidence type="ECO:0000313" key="6">
    <source>
        <dbReference type="Proteomes" id="UP000600026"/>
    </source>
</evidence>
<dbReference type="SMART" id="SM00420">
    <property type="entry name" value="HTH_DEOR"/>
    <property type="match status" value="1"/>
</dbReference>
<dbReference type="PANTHER" id="PTHR30146:SF155">
    <property type="entry name" value="ALANINE RACEMASE"/>
    <property type="match status" value="1"/>
</dbReference>
<keyword evidence="3" id="KW-0804">Transcription</keyword>
<evidence type="ECO:0000256" key="2">
    <source>
        <dbReference type="ARBA" id="ARBA00023125"/>
    </source>
</evidence>
<dbReference type="Proteomes" id="UP000600026">
    <property type="component" value="Unassembled WGS sequence"/>
</dbReference>
<keyword evidence="1" id="KW-0805">Transcription regulation</keyword>
<dbReference type="SUPFAM" id="SSF53822">
    <property type="entry name" value="Periplasmic binding protein-like I"/>
    <property type="match status" value="1"/>
</dbReference>
<dbReference type="OrthoDB" id="3252280at2"/>
<dbReference type="GO" id="GO:0000976">
    <property type="term" value="F:transcription cis-regulatory region binding"/>
    <property type="evidence" value="ECO:0007669"/>
    <property type="project" value="TreeGrafter"/>
</dbReference>
<dbReference type="CDD" id="cd06267">
    <property type="entry name" value="PBP1_LacI_sugar_binding-like"/>
    <property type="match status" value="1"/>
</dbReference>
<sequence length="366" mass="37947">MRAHVRARQDRVIRIVREHGSLSIAEVAVRLGVSMVTVRRDAGLLVSEGRLGRVHGSLVWPGPGRPAQMTLAAPAPAVKAGTVVGMIVPTMGHSFSEVVQGAREVLAQGGARLVLSLSGYLPEEDRSQIERLIAAGADGLLLTPSWQGAPLSGEALPLPAASVPTVLVERWAGPGSAAHGLDRVRSDSAFGAACAVRHLAALGHRRIALALQDGPHARQLRAGFEDALTGLGLPAESAPCFTPGRTVSEAERHDLTQEFLLRGVRGQGVTAAFVHTAADAAVLAPRLQALGIKIPGDLALVVHDDEVAGLSEPALTAVAPPRRAVGAAAARMLLERLGGGERGPGQHIDLLPSLRVRESCGAAPTS</sequence>
<dbReference type="InterPro" id="IPR028082">
    <property type="entry name" value="Peripla_BP_I"/>
</dbReference>
<dbReference type="EMBL" id="BNEE01000006">
    <property type="protein sequence ID" value="GHI85686.1"/>
    <property type="molecule type" value="Genomic_DNA"/>
</dbReference>
<dbReference type="AlphaFoldDB" id="A0A919LCU4"/>
<dbReference type="RefSeq" id="WP_031140012.1">
    <property type="nucleotide sequence ID" value="NZ_BNEE01000006.1"/>
</dbReference>
<dbReference type="PROSITE" id="PS51000">
    <property type="entry name" value="HTH_DEOR_2"/>
    <property type="match status" value="1"/>
</dbReference>
<keyword evidence="6" id="KW-1185">Reference proteome</keyword>
<dbReference type="GO" id="GO:0003700">
    <property type="term" value="F:DNA-binding transcription factor activity"/>
    <property type="evidence" value="ECO:0007669"/>
    <property type="project" value="InterPro"/>
</dbReference>
<proteinExistence type="predicted"/>
<evidence type="ECO:0000259" key="4">
    <source>
        <dbReference type="PROSITE" id="PS51000"/>
    </source>
</evidence>
<name>A0A919LCU4_9ACTN</name>
<comment type="caution">
    <text evidence="5">The sequence shown here is derived from an EMBL/GenBank/DDBJ whole genome shotgun (WGS) entry which is preliminary data.</text>
</comment>
<gene>
    <name evidence="5" type="primary">lacI_3</name>
    <name evidence="5" type="ORF">Sxan_30500</name>
</gene>
<evidence type="ECO:0000313" key="5">
    <source>
        <dbReference type="EMBL" id="GHI85686.1"/>
    </source>
</evidence>
<dbReference type="Gene3D" id="3.40.50.2300">
    <property type="match status" value="2"/>
</dbReference>
<evidence type="ECO:0000256" key="1">
    <source>
        <dbReference type="ARBA" id="ARBA00023015"/>
    </source>
</evidence>
<dbReference type="InterPro" id="IPR046335">
    <property type="entry name" value="LacI/GalR-like_sensor"/>
</dbReference>